<comment type="similarity">
    <text evidence="2">Belongs to the monovalent cation:proton antiporter 2 (CPA2) transporter (TC 2.A.37) family.</text>
</comment>
<feature type="transmembrane region" description="Helical" evidence="8">
    <location>
        <begin position="280"/>
        <end position="299"/>
    </location>
</feature>
<dbReference type="InterPro" id="IPR003148">
    <property type="entry name" value="RCK_N"/>
</dbReference>
<dbReference type="OrthoDB" id="9781411at2"/>
<feature type="region of interest" description="Disordered" evidence="7">
    <location>
        <begin position="558"/>
        <end position="578"/>
    </location>
</feature>
<evidence type="ECO:0000256" key="7">
    <source>
        <dbReference type="SAM" id="MobiDB-lite"/>
    </source>
</evidence>
<sequence length="578" mass="61053">MPHHTPLISTIVVGLVMAFAFGALAHRLRISPLVGYLVAGVLVGPFTPGYVADQGLANQLAEIGVILLMFGVGLHFSLKDLLAVKAIAIPGAVVQIASATLMGMGLAWLMGWSIGGGIVFGLALSVASTVVLLRAMQERRLIETERGHIAVGWLIVEDLAMVLTLVLLPAIATALNETNADPWLLLESLAITLGKVGAFVAIMLVGGRRLIPWLLHFVAHTGSRELFRLSVLAIALGIAYGAAELFGVSFALGAFFAGMILSESELSQRAASETLPLRDAFAVLFFVSVGMLFDPMILINDFGPVLATFLIIVIGKSLAAFGIVRLFGHGNATALTIAASLAQIGEFSFILAGLGVDLQMLPERGRDLILAGAILSIICNPFIFAALDRWTARTEARKAAALDTLEPMVPEPTPTLERTTLTNHVVLVGYGRVGKFISAKLQARNIPFTVIEANEDKLVQLKADGVEPIIGNAADPDVAAAANIGAARCLLVAIPDSFESGQVVEQARKISPALPIIVRAHSDAEQEHLTKYGATAVIMGEQEIARAMVKNARALVLPEGGDDAPRKDAPPDAEPLEA</sequence>
<comment type="caution">
    <text evidence="10">The sequence shown here is derived from an EMBL/GenBank/DDBJ whole genome shotgun (WGS) entry which is preliminary data.</text>
</comment>
<feature type="transmembrane region" description="Helical" evidence="8">
    <location>
        <begin position="305"/>
        <end position="327"/>
    </location>
</feature>
<comment type="subcellular location">
    <subcellularLocation>
        <location evidence="1">Membrane</location>
        <topology evidence="1">Multi-pass membrane protein</topology>
    </subcellularLocation>
</comment>
<keyword evidence="11" id="KW-1185">Reference proteome</keyword>
<protein>
    <submittedName>
        <fullName evidence="10">Kef family K(+) transporter</fullName>
    </submittedName>
</protein>
<gene>
    <name evidence="10" type="ORF">FEZ63_01265</name>
</gene>
<feature type="domain" description="RCK N-terminal" evidence="9">
    <location>
        <begin position="422"/>
        <end position="539"/>
    </location>
</feature>
<evidence type="ECO:0000256" key="1">
    <source>
        <dbReference type="ARBA" id="ARBA00004141"/>
    </source>
</evidence>
<name>A0A5N3PIK8_9HYPH</name>
<accession>A0A5N3PIK8</accession>
<dbReference type="SUPFAM" id="SSF51735">
    <property type="entry name" value="NAD(P)-binding Rossmann-fold domains"/>
    <property type="match status" value="1"/>
</dbReference>
<dbReference type="RefSeq" id="WP_150941823.1">
    <property type="nucleotide sequence ID" value="NZ_VCMV01000002.1"/>
</dbReference>
<dbReference type="GO" id="GO:0016020">
    <property type="term" value="C:membrane"/>
    <property type="evidence" value="ECO:0007669"/>
    <property type="project" value="UniProtKB-SubCell"/>
</dbReference>
<evidence type="ECO:0000259" key="9">
    <source>
        <dbReference type="PROSITE" id="PS51201"/>
    </source>
</evidence>
<dbReference type="GO" id="GO:1902600">
    <property type="term" value="P:proton transmembrane transport"/>
    <property type="evidence" value="ECO:0007669"/>
    <property type="project" value="InterPro"/>
</dbReference>
<dbReference type="GO" id="GO:0006813">
    <property type="term" value="P:potassium ion transport"/>
    <property type="evidence" value="ECO:0007669"/>
    <property type="project" value="InterPro"/>
</dbReference>
<keyword evidence="6 8" id="KW-0472">Membrane</keyword>
<feature type="transmembrane region" description="Helical" evidence="8">
    <location>
        <begin position="226"/>
        <end position="243"/>
    </location>
</feature>
<evidence type="ECO:0000256" key="5">
    <source>
        <dbReference type="ARBA" id="ARBA00022989"/>
    </source>
</evidence>
<feature type="transmembrane region" description="Helical" evidence="8">
    <location>
        <begin position="183"/>
        <end position="205"/>
    </location>
</feature>
<dbReference type="PANTHER" id="PTHR42751:SF1">
    <property type="entry name" value="CATION_PROTON ANTIPORTER YBAL-RELATED"/>
    <property type="match status" value="1"/>
</dbReference>
<dbReference type="InterPro" id="IPR038770">
    <property type="entry name" value="Na+/solute_symporter_sf"/>
</dbReference>
<reference evidence="10 11" key="1">
    <citation type="journal article" date="2019" name="Microorganisms">
        <title>Genome Insights into the Novel Species Microvirga brassicacearum, a Rapeseed Endophyte with Biotechnological Potential.</title>
        <authorList>
            <person name="Jimenez-Gomez A."/>
            <person name="Saati-Santamaria Z."/>
            <person name="Igual J.M."/>
            <person name="Rivas R."/>
            <person name="Mateos P.F."/>
            <person name="Garcia-Fraile P."/>
        </authorList>
    </citation>
    <scope>NUCLEOTIDE SEQUENCE [LARGE SCALE GENOMIC DNA]</scope>
    <source>
        <strain evidence="10 11">CDVBN77</strain>
    </source>
</reference>
<evidence type="ECO:0000256" key="4">
    <source>
        <dbReference type="ARBA" id="ARBA00022692"/>
    </source>
</evidence>
<dbReference type="EMBL" id="VCMV01000002">
    <property type="protein sequence ID" value="KAB0269558.1"/>
    <property type="molecule type" value="Genomic_DNA"/>
</dbReference>
<feature type="transmembrane region" description="Helical" evidence="8">
    <location>
        <begin position="334"/>
        <end position="356"/>
    </location>
</feature>
<evidence type="ECO:0000256" key="6">
    <source>
        <dbReference type="ARBA" id="ARBA00023136"/>
    </source>
</evidence>
<dbReference type="InterPro" id="IPR036291">
    <property type="entry name" value="NAD(P)-bd_dom_sf"/>
</dbReference>
<keyword evidence="4 8" id="KW-0812">Transmembrane</keyword>
<dbReference type="PROSITE" id="PS51201">
    <property type="entry name" value="RCK_N"/>
    <property type="match status" value="1"/>
</dbReference>
<organism evidence="10 11">
    <name type="scientific">Microvirga brassicacearum</name>
    <dbReference type="NCBI Taxonomy" id="2580413"/>
    <lineage>
        <taxon>Bacteria</taxon>
        <taxon>Pseudomonadati</taxon>
        <taxon>Pseudomonadota</taxon>
        <taxon>Alphaproteobacteria</taxon>
        <taxon>Hyphomicrobiales</taxon>
        <taxon>Methylobacteriaceae</taxon>
        <taxon>Microvirga</taxon>
    </lineage>
</organism>
<feature type="transmembrane region" description="Helical" evidence="8">
    <location>
        <begin position="6"/>
        <end position="26"/>
    </location>
</feature>
<dbReference type="Proteomes" id="UP000325684">
    <property type="component" value="Unassembled WGS sequence"/>
</dbReference>
<feature type="transmembrane region" description="Helical" evidence="8">
    <location>
        <begin position="114"/>
        <end position="136"/>
    </location>
</feature>
<evidence type="ECO:0000313" key="10">
    <source>
        <dbReference type="EMBL" id="KAB0269558.1"/>
    </source>
</evidence>
<feature type="transmembrane region" description="Helical" evidence="8">
    <location>
        <begin position="88"/>
        <end position="108"/>
    </location>
</feature>
<feature type="transmembrane region" description="Helical" evidence="8">
    <location>
        <begin position="368"/>
        <end position="387"/>
    </location>
</feature>
<feature type="transmembrane region" description="Helical" evidence="8">
    <location>
        <begin position="33"/>
        <end position="51"/>
    </location>
</feature>
<evidence type="ECO:0000256" key="2">
    <source>
        <dbReference type="ARBA" id="ARBA00005551"/>
    </source>
</evidence>
<dbReference type="PANTHER" id="PTHR42751">
    <property type="entry name" value="SODIUM/HYDROGEN EXCHANGER FAMILY/TRKA DOMAIN PROTEIN"/>
    <property type="match status" value="1"/>
</dbReference>
<dbReference type="NCBIfam" id="NF007950">
    <property type="entry name" value="PRK10669.1"/>
    <property type="match status" value="1"/>
</dbReference>
<proteinExistence type="inferred from homology"/>
<keyword evidence="3" id="KW-0813">Transport</keyword>
<dbReference type="AlphaFoldDB" id="A0A5N3PIK8"/>
<evidence type="ECO:0000313" key="11">
    <source>
        <dbReference type="Proteomes" id="UP000325684"/>
    </source>
</evidence>
<feature type="transmembrane region" description="Helical" evidence="8">
    <location>
        <begin position="57"/>
        <end position="76"/>
    </location>
</feature>
<dbReference type="Pfam" id="PF00999">
    <property type="entry name" value="Na_H_Exchanger"/>
    <property type="match status" value="1"/>
</dbReference>
<dbReference type="InterPro" id="IPR006153">
    <property type="entry name" value="Cation/H_exchanger_TM"/>
</dbReference>
<feature type="transmembrane region" description="Helical" evidence="8">
    <location>
        <begin position="148"/>
        <end position="171"/>
    </location>
</feature>
<evidence type="ECO:0000256" key="3">
    <source>
        <dbReference type="ARBA" id="ARBA00022448"/>
    </source>
</evidence>
<dbReference type="Gene3D" id="3.40.50.720">
    <property type="entry name" value="NAD(P)-binding Rossmann-like Domain"/>
    <property type="match status" value="1"/>
</dbReference>
<dbReference type="Pfam" id="PF02254">
    <property type="entry name" value="TrkA_N"/>
    <property type="match status" value="1"/>
</dbReference>
<keyword evidence="5 8" id="KW-1133">Transmembrane helix</keyword>
<dbReference type="Gene3D" id="1.20.1530.20">
    <property type="match status" value="1"/>
</dbReference>
<evidence type="ECO:0000256" key="8">
    <source>
        <dbReference type="SAM" id="Phobius"/>
    </source>
</evidence>
<dbReference type="GO" id="GO:0015297">
    <property type="term" value="F:antiporter activity"/>
    <property type="evidence" value="ECO:0007669"/>
    <property type="project" value="InterPro"/>
</dbReference>